<accession>A0ACA9RF22</accession>
<feature type="non-terminal residue" evidence="1">
    <location>
        <position position="162"/>
    </location>
</feature>
<dbReference type="EMBL" id="CAJVQC010052203">
    <property type="protein sequence ID" value="CAG8791298.1"/>
    <property type="molecule type" value="Genomic_DNA"/>
</dbReference>
<dbReference type="Proteomes" id="UP000789920">
    <property type="component" value="Unassembled WGS sequence"/>
</dbReference>
<keyword evidence="2" id="KW-1185">Reference proteome</keyword>
<name>A0ACA9RF22_9GLOM</name>
<gene>
    <name evidence="1" type="ORF">RPERSI_LOCUS19203</name>
</gene>
<comment type="caution">
    <text evidence="1">The sequence shown here is derived from an EMBL/GenBank/DDBJ whole genome shotgun (WGS) entry which is preliminary data.</text>
</comment>
<organism evidence="1 2">
    <name type="scientific">Racocetra persica</name>
    <dbReference type="NCBI Taxonomy" id="160502"/>
    <lineage>
        <taxon>Eukaryota</taxon>
        <taxon>Fungi</taxon>
        <taxon>Fungi incertae sedis</taxon>
        <taxon>Mucoromycota</taxon>
        <taxon>Glomeromycotina</taxon>
        <taxon>Glomeromycetes</taxon>
        <taxon>Diversisporales</taxon>
        <taxon>Gigasporaceae</taxon>
        <taxon>Racocetra</taxon>
    </lineage>
</organism>
<protein>
    <submittedName>
        <fullName evidence="1">15189_t:CDS:1</fullName>
    </submittedName>
</protein>
<proteinExistence type="predicted"/>
<sequence>QKYIKRMEFTFNEIFSCRIPFDTRLEALSLYSYDDQIKAWEEERKMKDCILFDFYKQKLKSVSTYVNALERTKGFLLQTFEKVYRNLRKSESIQMAKGEYRFHLADVQLNISSLIIRLTKQNIKDFVEGDQESKGRKKTKDTDLKNLSSENDIFTQLEKDGS</sequence>
<feature type="non-terminal residue" evidence="1">
    <location>
        <position position="1"/>
    </location>
</feature>
<evidence type="ECO:0000313" key="1">
    <source>
        <dbReference type="EMBL" id="CAG8791298.1"/>
    </source>
</evidence>
<reference evidence="1" key="1">
    <citation type="submission" date="2021-06" db="EMBL/GenBank/DDBJ databases">
        <authorList>
            <person name="Kallberg Y."/>
            <person name="Tangrot J."/>
            <person name="Rosling A."/>
        </authorList>
    </citation>
    <scope>NUCLEOTIDE SEQUENCE</scope>
    <source>
        <strain evidence="1">MA461A</strain>
    </source>
</reference>
<evidence type="ECO:0000313" key="2">
    <source>
        <dbReference type="Proteomes" id="UP000789920"/>
    </source>
</evidence>